<organism evidence="1 2">
    <name type="scientific">Pseudocercospora fijiensis (strain CIRAD86)</name>
    <name type="common">Black leaf streak disease fungus</name>
    <name type="synonym">Mycosphaerella fijiensis</name>
    <dbReference type="NCBI Taxonomy" id="383855"/>
    <lineage>
        <taxon>Eukaryota</taxon>
        <taxon>Fungi</taxon>
        <taxon>Dikarya</taxon>
        <taxon>Ascomycota</taxon>
        <taxon>Pezizomycotina</taxon>
        <taxon>Dothideomycetes</taxon>
        <taxon>Dothideomycetidae</taxon>
        <taxon>Mycosphaerellales</taxon>
        <taxon>Mycosphaerellaceae</taxon>
        <taxon>Pseudocercospora</taxon>
    </lineage>
</organism>
<dbReference type="RefSeq" id="XP_007931279.1">
    <property type="nucleotide sequence ID" value="XM_007933088.1"/>
</dbReference>
<proteinExistence type="predicted"/>
<dbReference type="EMBL" id="KB446564">
    <property type="protein sequence ID" value="EME77573.1"/>
    <property type="molecule type" value="Genomic_DNA"/>
</dbReference>
<accession>M3AK79</accession>
<dbReference type="AlphaFoldDB" id="M3AK79"/>
<keyword evidence="2" id="KW-1185">Reference proteome</keyword>
<evidence type="ECO:0000313" key="2">
    <source>
        <dbReference type="Proteomes" id="UP000016932"/>
    </source>
</evidence>
<dbReference type="OrthoDB" id="5296at2759"/>
<sequence length="112" mass="12720">IVSSEAGSITLRHESEGGTSCLSLKRRECRWDRRRPCSSSVHEDRGRDDRRRGVRYICVERLEDQGICSFQNPELRKGSSCPFQGLLIDFHRDTGTADPIFGLEDKLPTPLT</sequence>
<dbReference type="Proteomes" id="UP000016932">
    <property type="component" value="Unassembled WGS sequence"/>
</dbReference>
<gene>
    <name evidence="1" type="ORF">MYCFIDRAFT_44967</name>
</gene>
<dbReference type="HOGENOM" id="CLU_2151801_0_0_1"/>
<feature type="non-terminal residue" evidence="1">
    <location>
        <position position="1"/>
    </location>
</feature>
<dbReference type="KEGG" id="pfj:MYCFIDRAFT_44967"/>
<protein>
    <submittedName>
        <fullName evidence="1">Uncharacterized protein</fullName>
    </submittedName>
</protein>
<evidence type="ECO:0000313" key="1">
    <source>
        <dbReference type="EMBL" id="EME77573.1"/>
    </source>
</evidence>
<dbReference type="VEuPathDB" id="FungiDB:MYCFIDRAFT_44967"/>
<reference evidence="1 2" key="1">
    <citation type="journal article" date="2012" name="PLoS Pathog.">
        <title>Diverse lifestyles and strategies of plant pathogenesis encoded in the genomes of eighteen Dothideomycetes fungi.</title>
        <authorList>
            <person name="Ohm R.A."/>
            <person name="Feau N."/>
            <person name="Henrissat B."/>
            <person name="Schoch C.L."/>
            <person name="Horwitz B.A."/>
            <person name="Barry K.W."/>
            <person name="Condon B.J."/>
            <person name="Copeland A.C."/>
            <person name="Dhillon B."/>
            <person name="Glaser F."/>
            <person name="Hesse C.N."/>
            <person name="Kosti I."/>
            <person name="LaButti K."/>
            <person name="Lindquist E.A."/>
            <person name="Lucas S."/>
            <person name="Salamov A.A."/>
            <person name="Bradshaw R.E."/>
            <person name="Ciuffetti L."/>
            <person name="Hamelin R.C."/>
            <person name="Kema G.H.J."/>
            <person name="Lawrence C."/>
            <person name="Scott J.A."/>
            <person name="Spatafora J.W."/>
            <person name="Turgeon B.G."/>
            <person name="de Wit P.J.G.M."/>
            <person name="Zhong S."/>
            <person name="Goodwin S.B."/>
            <person name="Grigoriev I.V."/>
        </authorList>
    </citation>
    <scope>NUCLEOTIDE SEQUENCE [LARGE SCALE GENOMIC DNA]</scope>
    <source>
        <strain evidence="1 2">CIRAD86</strain>
    </source>
</reference>
<name>M3AK79_PSEFD</name>
<dbReference type="GeneID" id="19339617"/>